<dbReference type="InterPro" id="IPR007037">
    <property type="entry name" value="SIP_rossman_dom"/>
</dbReference>
<sequence length="252" mass="28153">MTTPRRPTPRTLRVLGSETITPNMLRVTLGDAGPDRFPRDQESAYIKLMFPETDSSPALMRTYTVRFQRDDAFDVDFVLHEDGGPAAQWALNAKPGDEILIGGPGPKKLVDPSADWFLLAGDMTALPALSVNLEQMPADAVGDAVIEILHADDVQPLQHPPGVTLHWLVNPHPGEQPQLLADHLATLPWRDGRPSIWAACEFSGMRALRKFFREQRNVDRRALYISSYWKQGSTEDQHKVIKNDDARADEQA</sequence>
<keyword evidence="4" id="KW-1185">Reference proteome</keyword>
<evidence type="ECO:0000259" key="2">
    <source>
        <dbReference type="PROSITE" id="PS51384"/>
    </source>
</evidence>
<evidence type="ECO:0000256" key="1">
    <source>
        <dbReference type="ARBA" id="ARBA00035644"/>
    </source>
</evidence>
<dbReference type="InterPro" id="IPR039261">
    <property type="entry name" value="FNR_nucleotide-bd"/>
</dbReference>
<dbReference type="RefSeq" id="WP_369454429.1">
    <property type="nucleotide sequence ID" value="NZ_JBGCUO010000001.1"/>
</dbReference>
<dbReference type="Gene3D" id="3.40.50.80">
    <property type="entry name" value="Nucleotide-binding domain of ferredoxin-NADP reductase (FNR) module"/>
    <property type="match status" value="1"/>
</dbReference>
<dbReference type="InterPro" id="IPR017938">
    <property type="entry name" value="Riboflavin_synthase-like_b-brl"/>
</dbReference>
<dbReference type="InterPro" id="IPR039374">
    <property type="entry name" value="SIP_fam"/>
</dbReference>
<name>A0ABV4AGK6_9GAMM</name>
<dbReference type="InterPro" id="IPR013113">
    <property type="entry name" value="SIP_FAD-bd"/>
</dbReference>
<comment type="similarity">
    <text evidence="1">Belongs to the SIP oxidoreductase family.</text>
</comment>
<proteinExistence type="inferred from homology"/>
<dbReference type="PANTHER" id="PTHR30157">
    <property type="entry name" value="FERRIC REDUCTASE, NADPH-DEPENDENT"/>
    <property type="match status" value="1"/>
</dbReference>
<dbReference type="CDD" id="cd06193">
    <property type="entry name" value="siderophore_interacting"/>
    <property type="match status" value="1"/>
</dbReference>
<feature type="domain" description="FAD-binding FR-type" evidence="2">
    <location>
        <begin position="7"/>
        <end position="111"/>
    </location>
</feature>
<reference evidence="3 4" key="1">
    <citation type="submission" date="2024-07" db="EMBL/GenBank/DDBJ databases">
        <authorList>
            <person name="Ren Q."/>
        </authorList>
    </citation>
    <scope>NUCLEOTIDE SEQUENCE [LARGE SCALE GENOMIC DNA]</scope>
    <source>
        <strain evidence="3 4">REN37</strain>
    </source>
</reference>
<dbReference type="Pfam" id="PF04954">
    <property type="entry name" value="SIP"/>
    <property type="match status" value="1"/>
</dbReference>
<dbReference type="PROSITE" id="PS51384">
    <property type="entry name" value="FAD_FR"/>
    <property type="match status" value="1"/>
</dbReference>
<accession>A0ABV4AGK6</accession>
<dbReference type="SUPFAM" id="SSF63380">
    <property type="entry name" value="Riboflavin synthase domain-like"/>
    <property type="match status" value="1"/>
</dbReference>
<gene>
    <name evidence="3" type="ORF">AB5I84_03360</name>
</gene>
<dbReference type="Pfam" id="PF08021">
    <property type="entry name" value="FAD_binding_9"/>
    <property type="match status" value="2"/>
</dbReference>
<dbReference type="EMBL" id="JBGCUO010000001">
    <property type="protein sequence ID" value="MEY1661181.1"/>
    <property type="molecule type" value="Genomic_DNA"/>
</dbReference>
<dbReference type="PANTHER" id="PTHR30157:SF0">
    <property type="entry name" value="NADPH-DEPENDENT FERRIC-CHELATE REDUCTASE"/>
    <property type="match status" value="1"/>
</dbReference>
<evidence type="ECO:0000313" key="3">
    <source>
        <dbReference type="EMBL" id="MEY1661181.1"/>
    </source>
</evidence>
<evidence type="ECO:0000313" key="4">
    <source>
        <dbReference type="Proteomes" id="UP001562065"/>
    </source>
</evidence>
<dbReference type="Proteomes" id="UP001562065">
    <property type="component" value="Unassembled WGS sequence"/>
</dbReference>
<organism evidence="3 4">
    <name type="scientific">Isoalcanivorax beigongshangi</name>
    <dbReference type="NCBI Taxonomy" id="3238810"/>
    <lineage>
        <taxon>Bacteria</taxon>
        <taxon>Pseudomonadati</taxon>
        <taxon>Pseudomonadota</taxon>
        <taxon>Gammaproteobacteria</taxon>
        <taxon>Oceanospirillales</taxon>
        <taxon>Alcanivoracaceae</taxon>
        <taxon>Isoalcanivorax</taxon>
    </lineage>
</organism>
<protein>
    <submittedName>
        <fullName evidence="3">Siderophore-interacting protein</fullName>
    </submittedName>
</protein>
<dbReference type="InterPro" id="IPR017927">
    <property type="entry name" value="FAD-bd_FR_type"/>
</dbReference>
<comment type="caution">
    <text evidence="3">The sequence shown here is derived from an EMBL/GenBank/DDBJ whole genome shotgun (WGS) entry which is preliminary data.</text>
</comment>
<dbReference type="Gene3D" id="2.40.30.10">
    <property type="entry name" value="Translation factors"/>
    <property type="match status" value="1"/>
</dbReference>